<comment type="caution">
    <text evidence="1">The sequence shown here is derived from an EMBL/GenBank/DDBJ whole genome shotgun (WGS) entry which is preliminary data.</text>
</comment>
<gene>
    <name evidence="1" type="ORF">GCM10020366_28860</name>
</gene>
<sequence>MRILIWHVHGAWTTSFVQGDHTYLVPVTPRRDADGRGRARTYRWPERAVEVAPEQLRTAEVDVVVLQRPRDLELTERWLGRKPGVDVPAVYVEHDTPRGAPVDSAHPVAGRADIPLVHVTHFNSVFWDNGRAPTTVIEHGVVDPGPRYTGEEPRAGVVVNDPVRRARITGADLLPRFAAAAPLDVFGMRVTELPGHLGLDPERVRAHEDPPQREMHRALARRRLYLHPYRWTSLGLALVEAMHLGMPVVALATTEAVEAVPADAGVLSTDPGALVVAVRALLADADLAREMGGAARRAALRRYPLSRFLADWDVLLKEVTA</sequence>
<organism evidence="1 2">
    <name type="scientific">Saccharopolyspora gregorii</name>
    <dbReference type="NCBI Taxonomy" id="33914"/>
    <lineage>
        <taxon>Bacteria</taxon>
        <taxon>Bacillati</taxon>
        <taxon>Actinomycetota</taxon>
        <taxon>Actinomycetes</taxon>
        <taxon>Pseudonocardiales</taxon>
        <taxon>Pseudonocardiaceae</taxon>
        <taxon>Saccharopolyspora</taxon>
    </lineage>
</organism>
<reference evidence="2" key="1">
    <citation type="journal article" date="2019" name="Int. J. Syst. Evol. Microbiol.">
        <title>The Global Catalogue of Microorganisms (GCM) 10K type strain sequencing project: providing services to taxonomists for standard genome sequencing and annotation.</title>
        <authorList>
            <consortium name="The Broad Institute Genomics Platform"/>
            <consortium name="The Broad Institute Genome Sequencing Center for Infectious Disease"/>
            <person name="Wu L."/>
            <person name="Ma J."/>
        </authorList>
    </citation>
    <scope>NUCLEOTIDE SEQUENCE [LARGE SCALE GENOMIC DNA]</scope>
    <source>
        <strain evidence="2">JCM 9687</strain>
    </source>
</reference>
<protein>
    <submittedName>
        <fullName evidence="1">Glycosyltransferase</fullName>
    </submittedName>
</protein>
<name>A0ABP6RSC6_9PSEU</name>
<evidence type="ECO:0000313" key="1">
    <source>
        <dbReference type="EMBL" id="GAA3358101.1"/>
    </source>
</evidence>
<dbReference type="Proteomes" id="UP001500483">
    <property type="component" value="Unassembled WGS sequence"/>
</dbReference>
<dbReference type="EMBL" id="BAAAYK010000038">
    <property type="protein sequence ID" value="GAA3358101.1"/>
    <property type="molecule type" value="Genomic_DNA"/>
</dbReference>
<dbReference type="RefSeq" id="WP_224956783.1">
    <property type="nucleotide sequence ID" value="NZ_BAAAYK010000038.1"/>
</dbReference>
<accession>A0ABP6RSC6</accession>
<dbReference type="Pfam" id="PF13692">
    <property type="entry name" value="Glyco_trans_1_4"/>
    <property type="match status" value="1"/>
</dbReference>
<dbReference type="Gene3D" id="3.40.50.2000">
    <property type="entry name" value="Glycogen Phosphorylase B"/>
    <property type="match status" value="1"/>
</dbReference>
<evidence type="ECO:0000313" key="2">
    <source>
        <dbReference type="Proteomes" id="UP001500483"/>
    </source>
</evidence>
<keyword evidence="2" id="KW-1185">Reference proteome</keyword>
<dbReference type="SUPFAM" id="SSF53756">
    <property type="entry name" value="UDP-Glycosyltransferase/glycogen phosphorylase"/>
    <property type="match status" value="1"/>
</dbReference>
<proteinExistence type="predicted"/>